<keyword evidence="10 12" id="KW-0234">DNA repair</keyword>
<dbReference type="PANTHER" id="PTHR32182">
    <property type="entry name" value="DNA REPLICATION AND REPAIR PROTEIN RECF"/>
    <property type="match status" value="1"/>
</dbReference>
<feature type="domain" description="RecF/RecN/SMC N-terminal" evidence="14">
    <location>
        <begin position="3"/>
        <end position="340"/>
    </location>
</feature>
<dbReference type="InterPro" id="IPR001238">
    <property type="entry name" value="DNA-binding_RecF"/>
</dbReference>
<evidence type="ECO:0000256" key="2">
    <source>
        <dbReference type="ARBA" id="ARBA00008016"/>
    </source>
</evidence>
<keyword evidence="5 12" id="KW-0235">DNA replication</keyword>
<dbReference type="GO" id="GO:0009432">
    <property type="term" value="P:SOS response"/>
    <property type="evidence" value="ECO:0007669"/>
    <property type="project" value="UniProtKB-UniRule"/>
</dbReference>
<dbReference type="GO" id="GO:0005737">
    <property type="term" value="C:cytoplasm"/>
    <property type="evidence" value="ECO:0007669"/>
    <property type="project" value="UniProtKB-SubCell"/>
</dbReference>
<dbReference type="NCBIfam" id="TIGR00611">
    <property type="entry name" value="recf"/>
    <property type="match status" value="1"/>
</dbReference>
<dbReference type="SUPFAM" id="SSF52540">
    <property type="entry name" value="P-loop containing nucleoside triphosphate hydrolases"/>
    <property type="match status" value="1"/>
</dbReference>
<dbReference type="GO" id="GO:0003697">
    <property type="term" value="F:single-stranded DNA binding"/>
    <property type="evidence" value="ECO:0007669"/>
    <property type="project" value="UniProtKB-UniRule"/>
</dbReference>
<dbReference type="InterPro" id="IPR027417">
    <property type="entry name" value="P-loop_NTPase"/>
</dbReference>
<accession>A0A926D6B8</accession>
<evidence type="ECO:0000256" key="3">
    <source>
        <dbReference type="ARBA" id="ARBA00020170"/>
    </source>
</evidence>
<keyword evidence="4 12" id="KW-0963">Cytoplasm</keyword>
<comment type="similarity">
    <text evidence="2 12 13">Belongs to the RecF family.</text>
</comment>
<keyword evidence="8 12" id="KW-0067">ATP-binding</keyword>
<evidence type="ECO:0000256" key="6">
    <source>
        <dbReference type="ARBA" id="ARBA00022741"/>
    </source>
</evidence>
<dbReference type="InterPro" id="IPR003395">
    <property type="entry name" value="RecF/RecN/SMC_N"/>
</dbReference>
<keyword evidence="6 12" id="KW-0547">Nucleotide-binding</keyword>
<evidence type="ECO:0000256" key="1">
    <source>
        <dbReference type="ARBA" id="ARBA00004496"/>
    </source>
</evidence>
<comment type="caution">
    <text evidence="15">The sequence shown here is derived from an EMBL/GenBank/DDBJ whole genome shotgun (WGS) entry which is preliminary data.</text>
</comment>
<evidence type="ECO:0000256" key="7">
    <source>
        <dbReference type="ARBA" id="ARBA00022763"/>
    </source>
</evidence>
<keyword evidence="9 12" id="KW-0238">DNA-binding</keyword>
<proteinExistence type="inferred from homology"/>
<sequence>MNIERLRLLDFRNYGQLDIHLHKGVNLLFGRNAQGKTNLLESLLLCCSGRSHRTRRDDELVRFGKDRAFIRVDVNRKDGPRSVEVVLSRKEKKRIRINGSPILRIRDLLGHVNAVMFSPEDLNLVKGGPAMRRRFMDMELCQIHPSYYDGLMRYHRAMDQRNMVLKRGQEELLEPFEMQMAQSAAVLTEQRARFLQRLQEQVNILHPSLTDGLESMEVCYRPGFHGDDFVNEFQQKLRENRSTDMLKGITSAGPHKDDFDLLLKEKSLRSFGSQGQQRTAALTLKLGELALMEEDIGEAPILLLDDVLSELDERRQRLLLLQVQSIQTLLTATHMEPLENLKSRVFYIQGGQAMEKKKV</sequence>
<dbReference type="CDD" id="cd03242">
    <property type="entry name" value="ABC_RecF"/>
    <property type="match status" value="1"/>
</dbReference>
<reference evidence="15" key="1">
    <citation type="submission" date="2020-08" db="EMBL/GenBank/DDBJ databases">
        <title>Genome public.</title>
        <authorList>
            <person name="Liu C."/>
            <person name="Sun Q."/>
        </authorList>
    </citation>
    <scope>NUCLEOTIDE SEQUENCE</scope>
    <source>
        <strain evidence="15">NSJ-53</strain>
    </source>
</reference>
<evidence type="ECO:0000256" key="4">
    <source>
        <dbReference type="ARBA" id="ARBA00022490"/>
    </source>
</evidence>
<dbReference type="Proteomes" id="UP000623172">
    <property type="component" value="Unassembled WGS sequence"/>
</dbReference>
<keyword evidence="7 12" id="KW-0227">DNA damage</keyword>
<evidence type="ECO:0000313" key="16">
    <source>
        <dbReference type="Proteomes" id="UP000623172"/>
    </source>
</evidence>
<feature type="binding site" evidence="12">
    <location>
        <begin position="30"/>
        <end position="37"/>
    </location>
    <ligand>
        <name>ATP</name>
        <dbReference type="ChEBI" id="CHEBI:30616"/>
    </ligand>
</feature>
<gene>
    <name evidence="12 15" type="primary">recF</name>
    <name evidence="15" type="ORF">H8696_09400</name>
</gene>
<evidence type="ECO:0000256" key="11">
    <source>
        <dbReference type="ARBA" id="ARBA00023236"/>
    </source>
</evidence>
<keyword evidence="16" id="KW-1185">Reference proteome</keyword>
<dbReference type="Pfam" id="PF02463">
    <property type="entry name" value="SMC_N"/>
    <property type="match status" value="1"/>
</dbReference>
<dbReference type="GO" id="GO:0006302">
    <property type="term" value="P:double-strand break repair"/>
    <property type="evidence" value="ECO:0007669"/>
    <property type="project" value="TreeGrafter"/>
</dbReference>
<name>A0A926D6B8_9FIRM</name>
<dbReference type="EMBL" id="JACRSR010000004">
    <property type="protein sequence ID" value="MBC8532061.1"/>
    <property type="molecule type" value="Genomic_DNA"/>
</dbReference>
<organism evidence="15 16">
    <name type="scientific">Gehongia tenuis</name>
    <dbReference type="NCBI Taxonomy" id="2763655"/>
    <lineage>
        <taxon>Bacteria</taxon>
        <taxon>Bacillati</taxon>
        <taxon>Bacillota</taxon>
        <taxon>Clostridia</taxon>
        <taxon>Christensenellales</taxon>
        <taxon>Christensenellaceae</taxon>
        <taxon>Gehongia</taxon>
    </lineage>
</organism>
<dbReference type="GO" id="GO:0006260">
    <property type="term" value="P:DNA replication"/>
    <property type="evidence" value="ECO:0007669"/>
    <property type="project" value="UniProtKB-UniRule"/>
</dbReference>
<protein>
    <recommendedName>
        <fullName evidence="3 12">DNA replication and repair protein RecF</fullName>
    </recommendedName>
</protein>
<evidence type="ECO:0000313" key="15">
    <source>
        <dbReference type="EMBL" id="MBC8532061.1"/>
    </source>
</evidence>
<evidence type="ECO:0000259" key="14">
    <source>
        <dbReference type="Pfam" id="PF02463"/>
    </source>
</evidence>
<evidence type="ECO:0000256" key="12">
    <source>
        <dbReference type="HAMAP-Rule" id="MF_00365"/>
    </source>
</evidence>
<keyword evidence="11 12" id="KW-0742">SOS response</keyword>
<evidence type="ECO:0000256" key="10">
    <source>
        <dbReference type="ARBA" id="ARBA00023204"/>
    </source>
</evidence>
<dbReference type="Gene3D" id="3.40.50.300">
    <property type="entry name" value="P-loop containing nucleotide triphosphate hydrolases"/>
    <property type="match status" value="1"/>
</dbReference>
<dbReference type="Gene3D" id="1.20.1050.90">
    <property type="entry name" value="RecF/RecN/SMC, N-terminal domain"/>
    <property type="match status" value="1"/>
</dbReference>
<dbReference type="PROSITE" id="PS00617">
    <property type="entry name" value="RECF_1"/>
    <property type="match status" value="1"/>
</dbReference>
<dbReference type="PANTHER" id="PTHR32182:SF0">
    <property type="entry name" value="DNA REPLICATION AND REPAIR PROTEIN RECF"/>
    <property type="match status" value="1"/>
</dbReference>
<dbReference type="AlphaFoldDB" id="A0A926D6B8"/>
<dbReference type="InterPro" id="IPR018078">
    <property type="entry name" value="DNA-binding_RecF_CS"/>
</dbReference>
<comment type="subcellular location">
    <subcellularLocation>
        <location evidence="1 12 13">Cytoplasm</location>
    </subcellularLocation>
</comment>
<evidence type="ECO:0000256" key="13">
    <source>
        <dbReference type="RuleBase" id="RU000578"/>
    </source>
</evidence>
<dbReference type="HAMAP" id="MF_00365">
    <property type="entry name" value="RecF"/>
    <property type="match status" value="1"/>
</dbReference>
<dbReference type="RefSeq" id="WP_249317084.1">
    <property type="nucleotide sequence ID" value="NZ_JACRSR010000004.1"/>
</dbReference>
<dbReference type="GO" id="GO:0005524">
    <property type="term" value="F:ATP binding"/>
    <property type="evidence" value="ECO:0007669"/>
    <property type="project" value="UniProtKB-UniRule"/>
</dbReference>
<dbReference type="PROSITE" id="PS00618">
    <property type="entry name" value="RECF_2"/>
    <property type="match status" value="1"/>
</dbReference>
<evidence type="ECO:0000256" key="9">
    <source>
        <dbReference type="ARBA" id="ARBA00023125"/>
    </source>
</evidence>
<evidence type="ECO:0000256" key="5">
    <source>
        <dbReference type="ARBA" id="ARBA00022705"/>
    </source>
</evidence>
<comment type="function">
    <text evidence="12 13">The RecF protein is involved in DNA metabolism; it is required for DNA replication and normal SOS inducibility. RecF binds preferentially to single-stranded, linear DNA. It also seems to bind ATP.</text>
</comment>
<dbReference type="InterPro" id="IPR042174">
    <property type="entry name" value="RecF_2"/>
</dbReference>
<evidence type="ECO:0000256" key="8">
    <source>
        <dbReference type="ARBA" id="ARBA00022840"/>
    </source>
</evidence>
<dbReference type="GO" id="GO:0000731">
    <property type="term" value="P:DNA synthesis involved in DNA repair"/>
    <property type="evidence" value="ECO:0007669"/>
    <property type="project" value="TreeGrafter"/>
</dbReference>